<dbReference type="SMART" id="SM00972">
    <property type="entry name" value="SCPU"/>
    <property type="match status" value="1"/>
</dbReference>
<dbReference type="InterPro" id="IPR053167">
    <property type="entry name" value="Spore_coat_component"/>
</dbReference>
<feature type="domain" description="Spore coat protein U/FanG" evidence="1">
    <location>
        <begin position="53"/>
        <end position="205"/>
    </location>
</feature>
<evidence type="ECO:0000259" key="1">
    <source>
        <dbReference type="Pfam" id="PF05229"/>
    </source>
</evidence>
<comment type="caution">
    <text evidence="2">The sequence shown here is derived from an EMBL/GenBank/DDBJ whole genome shotgun (WGS) entry which is preliminary data.</text>
</comment>
<name>A0A060QDH7_9PROT</name>
<gene>
    <name evidence="2" type="ORF">ASAP_0945</name>
</gene>
<dbReference type="PANTHER" id="PTHR37089:SF4">
    <property type="entry name" value="EXPORTED PROTEIN"/>
    <property type="match status" value="1"/>
</dbReference>
<dbReference type="RefSeq" id="WP_023979142.1">
    <property type="nucleotide sequence ID" value="NZ_CBLX010000007.1"/>
</dbReference>
<dbReference type="eggNOG" id="COG5430">
    <property type="taxonomic scope" value="Bacteria"/>
</dbReference>
<organism evidence="2 3">
    <name type="scientific">Asaia bogorensis</name>
    <dbReference type="NCBI Taxonomy" id="91915"/>
    <lineage>
        <taxon>Bacteria</taxon>
        <taxon>Pseudomonadati</taxon>
        <taxon>Pseudomonadota</taxon>
        <taxon>Alphaproteobacteria</taxon>
        <taxon>Acetobacterales</taxon>
        <taxon>Acetobacteraceae</taxon>
        <taxon>Asaia</taxon>
    </lineage>
</organism>
<dbReference type="InterPro" id="IPR007893">
    <property type="entry name" value="Spore_coat_U/FanG"/>
</dbReference>
<evidence type="ECO:0000313" key="3">
    <source>
        <dbReference type="Proteomes" id="UP000027583"/>
    </source>
</evidence>
<proteinExistence type="predicted"/>
<accession>A0A060QDH7</accession>
<dbReference type="EMBL" id="CBLX010000007">
    <property type="protein sequence ID" value="CDG38990.1"/>
    <property type="molecule type" value="Genomic_DNA"/>
</dbReference>
<dbReference type="Pfam" id="PF05229">
    <property type="entry name" value="SCPU"/>
    <property type="match status" value="1"/>
</dbReference>
<dbReference type="Proteomes" id="UP000027583">
    <property type="component" value="Unassembled WGS sequence"/>
</dbReference>
<reference evidence="2 3" key="1">
    <citation type="journal article" date="2014" name="Genome Biol. Evol.">
        <title>Acetic acid bacteria genomes reveal functional traits for adaptation to life in insect guts.</title>
        <authorList>
            <person name="Chouaia B."/>
            <person name="Gaiarsa S."/>
            <person name="Crotti E."/>
            <person name="Comandatore F."/>
            <person name="Degli Esposti M."/>
            <person name="Ricci I."/>
            <person name="Alma A."/>
            <person name="Favia G."/>
            <person name="Bandi C."/>
            <person name="Daffonchio D."/>
        </authorList>
    </citation>
    <scope>NUCLEOTIDE SEQUENCE [LARGE SCALE GENOMIC DNA]</scope>
    <source>
        <strain evidence="2 3">SF2.1</strain>
    </source>
</reference>
<evidence type="ECO:0000313" key="2">
    <source>
        <dbReference type="EMBL" id="CDG38990.1"/>
    </source>
</evidence>
<sequence length="208" mass="21496">MTQNNSGVITATRSSSSLSARPVALSARYALLALGLFGFRLSSPCRAESETYTGTIGVSLHLDSACQIGGTTPTGNTAMGLLAFDTQTTFFKQVANRVLAAGSNSGGDITVTCSPGITPMLTVISGTHDAQKSGGHNHALANDSSYIAYDLYTDSSFATVVQNNTPFSLTAHDSTFTVGLFGRAFGADATSPLQAGDYADTINVTISF</sequence>
<protein>
    <submittedName>
        <fullName evidence="2">Spore coat U domain protein</fullName>
    </submittedName>
</protein>
<dbReference type="AlphaFoldDB" id="A0A060QDH7"/>
<reference evidence="2 3" key="2">
    <citation type="journal article" date="2014" name="PLoS ONE">
        <title>Evolution of mitochondria reconstructed from the energy metabolism of living bacteria.</title>
        <authorList>
            <person name="Degli Esposti M."/>
            <person name="Chouaia B."/>
            <person name="Comandatore F."/>
            <person name="Crotti E."/>
            <person name="Sassera D."/>
            <person name="Lievens P.M."/>
            <person name="Daffonchio D."/>
            <person name="Bandi C."/>
        </authorList>
    </citation>
    <scope>NUCLEOTIDE SEQUENCE [LARGE SCALE GENOMIC DNA]</scope>
    <source>
        <strain evidence="2 3">SF2.1</strain>
    </source>
</reference>
<dbReference type="PANTHER" id="PTHR37089">
    <property type="entry name" value="PROTEIN U-RELATED"/>
    <property type="match status" value="1"/>
</dbReference>